<dbReference type="InterPro" id="IPR000792">
    <property type="entry name" value="Tscrpt_reg_LuxR_C"/>
</dbReference>
<evidence type="ECO:0000259" key="4">
    <source>
        <dbReference type="PROSITE" id="PS50043"/>
    </source>
</evidence>
<keyword evidence="3" id="KW-0804">Transcription</keyword>
<keyword evidence="1" id="KW-0805">Transcription regulation</keyword>
<dbReference type="PRINTS" id="PR00038">
    <property type="entry name" value="HTHLUXR"/>
</dbReference>
<dbReference type="CDD" id="cd06170">
    <property type="entry name" value="LuxR_C_like"/>
    <property type="match status" value="1"/>
</dbReference>
<evidence type="ECO:0000256" key="2">
    <source>
        <dbReference type="ARBA" id="ARBA00023125"/>
    </source>
</evidence>
<dbReference type="PROSITE" id="PS00622">
    <property type="entry name" value="HTH_LUXR_1"/>
    <property type="match status" value="1"/>
</dbReference>
<dbReference type="AlphaFoldDB" id="A0A316ACY4"/>
<dbReference type="PANTHER" id="PTHR44688">
    <property type="entry name" value="DNA-BINDING TRANSCRIPTIONAL ACTIVATOR DEVR_DOSR"/>
    <property type="match status" value="1"/>
</dbReference>
<feature type="domain" description="HTH luxR-type" evidence="4">
    <location>
        <begin position="130"/>
        <end position="200"/>
    </location>
</feature>
<dbReference type="Gene3D" id="3.40.50.2300">
    <property type="match status" value="1"/>
</dbReference>
<reference evidence="5 6" key="1">
    <citation type="submission" date="2018-03" db="EMBL/GenBank/DDBJ databases">
        <title>Genomic Encyclopedia of Archaeal and Bacterial Type Strains, Phase II (KMG-II): from individual species to whole genera.</title>
        <authorList>
            <person name="Goeker M."/>
        </authorList>
    </citation>
    <scope>NUCLEOTIDE SEQUENCE [LARGE SCALE GENOMIC DNA]</scope>
    <source>
        <strain evidence="5 6">DSM 44889</strain>
    </source>
</reference>
<dbReference type="SMART" id="SM00421">
    <property type="entry name" value="HTH_LUXR"/>
    <property type="match status" value="1"/>
</dbReference>
<dbReference type="PROSITE" id="PS50043">
    <property type="entry name" value="HTH_LUXR_2"/>
    <property type="match status" value="1"/>
</dbReference>
<sequence>MEQDDDVAGGGPAVRAVAVVVLDDRPVVKLGLQVALEELPEGTRLGELVVVGKVLDAVGEIRSAVERGLVAVVALDGVDRPGEAVAALEAGARGVVLCESSLAELVDVVHRAGRGELAVAAAMAERLEQVMELRRLFTQRELEVLTLYATGLPAKSVARRMDVGLETVKTYLKRLRQKSAAAGLRLDSRLEFAELGRRMDLS</sequence>
<gene>
    <name evidence="5" type="ORF">BXY45_10429</name>
</gene>
<name>A0A316ACY4_9ACTN</name>
<dbReference type="Pfam" id="PF00196">
    <property type="entry name" value="GerE"/>
    <property type="match status" value="1"/>
</dbReference>
<evidence type="ECO:0000313" key="6">
    <source>
        <dbReference type="Proteomes" id="UP000245469"/>
    </source>
</evidence>
<dbReference type="EMBL" id="QGDQ01000004">
    <property type="protein sequence ID" value="PWJ55108.1"/>
    <property type="molecule type" value="Genomic_DNA"/>
</dbReference>
<dbReference type="SUPFAM" id="SSF46894">
    <property type="entry name" value="C-terminal effector domain of the bipartite response regulators"/>
    <property type="match status" value="1"/>
</dbReference>
<evidence type="ECO:0000313" key="5">
    <source>
        <dbReference type="EMBL" id="PWJ55108.1"/>
    </source>
</evidence>
<dbReference type="RefSeq" id="WP_170131314.1">
    <property type="nucleotide sequence ID" value="NZ_QGDQ01000004.1"/>
</dbReference>
<evidence type="ECO:0000256" key="1">
    <source>
        <dbReference type="ARBA" id="ARBA00023015"/>
    </source>
</evidence>
<keyword evidence="2 5" id="KW-0238">DNA-binding</keyword>
<dbReference type="GO" id="GO:0003677">
    <property type="term" value="F:DNA binding"/>
    <property type="evidence" value="ECO:0007669"/>
    <property type="project" value="UniProtKB-KW"/>
</dbReference>
<comment type="caution">
    <text evidence="5">The sequence shown here is derived from an EMBL/GenBank/DDBJ whole genome shotgun (WGS) entry which is preliminary data.</text>
</comment>
<dbReference type="PANTHER" id="PTHR44688:SF16">
    <property type="entry name" value="DNA-BINDING TRANSCRIPTIONAL ACTIVATOR DEVR_DOSR"/>
    <property type="match status" value="1"/>
</dbReference>
<keyword evidence="6" id="KW-1185">Reference proteome</keyword>
<accession>A0A316ACY4</accession>
<dbReference type="GO" id="GO:0006355">
    <property type="term" value="P:regulation of DNA-templated transcription"/>
    <property type="evidence" value="ECO:0007669"/>
    <property type="project" value="InterPro"/>
</dbReference>
<proteinExistence type="predicted"/>
<evidence type="ECO:0000256" key="3">
    <source>
        <dbReference type="ARBA" id="ARBA00023163"/>
    </source>
</evidence>
<organism evidence="5 6">
    <name type="scientific">Quadrisphaera granulorum</name>
    <dbReference type="NCBI Taxonomy" id="317664"/>
    <lineage>
        <taxon>Bacteria</taxon>
        <taxon>Bacillati</taxon>
        <taxon>Actinomycetota</taxon>
        <taxon>Actinomycetes</taxon>
        <taxon>Kineosporiales</taxon>
        <taxon>Kineosporiaceae</taxon>
        <taxon>Quadrisphaera</taxon>
    </lineage>
</organism>
<dbReference type="Proteomes" id="UP000245469">
    <property type="component" value="Unassembled WGS sequence"/>
</dbReference>
<dbReference type="InterPro" id="IPR016032">
    <property type="entry name" value="Sig_transdc_resp-reg_C-effctor"/>
</dbReference>
<protein>
    <submittedName>
        <fullName evidence="5">DNA-binding NarL/FixJ family response regulator</fullName>
    </submittedName>
</protein>